<proteinExistence type="predicted"/>
<evidence type="ECO:0000313" key="2">
    <source>
        <dbReference type="Proteomes" id="UP000247832"/>
    </source>
</evidence>
<dbReference type="Gene3D" id="3.40.960.10">
    <property type="entry name" value="VSR Endonuclease"/>
    <property type="match status" value="1"/>
</dbReference>
<organism evidence="1 2">
    <name type="scientific">Arthrobacter livingstonensis</name>
    <dbReference type="NCBI Taxonomy" id="670078"/>
    <lineage>
        <taxon>Bacteria</taxon>
        <taxon>Bacillati</taxon>
        <taxon>Actinomycetota</taxon>
        <taxon>Actinomycetes</taxon>
        <taxon>Micrococcales</taxon>
        <taxon>Micrococcaceae</taxon>
        <taxon>Arthrobacter</taxon>
    </lineage>
</organism>
<dbReference type="EMBL" id="QJVD01000014">
    <property type="protein sequence ID" value="PYI66591.1"/>
    <property type="molecule type" value="Genomic_DNA"/>
</dbReference>
<dbReference type="Proteomes" id="UP000247832">
    <property type="component" value="Unassembled WGS sequence"/>
</dbReference>
<gene>
    <name evidence="1" type="ORF">CVV68_13570</name>
</gene>
<name>A0A2V5L522_9MICC</name>
<protein>
    <recommendedName>
        <fullName evidence="3">DUF559 domain-containing protein</fullName>
    </recommendedName>
</protein>
<dbReference type="AlphaFoldDB" id="A0A2V5L522"/>
<reference evidence="1 2" key="1">
    <citation type="submission" date="2018-05" db="EMBL/GenBank/DDBJ databases">
        <title>Genetic diversity of glacier-inhabiting Cryobacterium bacteria in China and description of Cryobacterium mengkeensis sp. nov. and Arthrobacter glacialis sp. nov.</title>
        <authorList>
            <person name="Liu Q."/>
            <person name="Xin Y.-H."/>
        </authorList>
    </citation>
    <scope>NUCLEOTIDE SEQUENCE [LARGE SCALE GENOMIC DNA]</scope>
    <source>
        <strain evidence="1 2">LI2</strain>
    </source>
</reference>
<accession>A0A2V5L522</accession>
<evidence type="ECO:0000313" key="1">
    <source>
        <dbReference type="EMBL" id="PYI66591.1"/>
    </source>
</evidence>
<comment type="caution">
    <text evidence="1">The sequence shown here is derived from an EMBL/GenBank/DDBJ whole genome shotgun (WGS) entry which is preliminary data.</text>
</comment>
<keyword evidence="2" id="KW-1185">Reference proteome</keyword>
<evidence type="ECO:0008006" key="3">
    <source>
        <dbReference type="Google" id="ProtNLM"/>
    </source>
</evidence>
<sequence length="288" mass="32271">MIGAGLQFGLIHRLRRGVYIPAHKWNGRRPWEQDKLVLSGHLAATNGQQVYSHFSAARLHRLHLWNSSRLIHVSAAYRSSPSRTSRDVALHFTALVPGDVVQRLIPGVGLASYTNLQRTVLECAMKATLEQAVVIGDSALHAGLALPDLEALMNASDGRRGIKRARHALAALNRLSESAGETRTRLIVAELPIEQPELQVSLATSSGTYRVDFVWRGIRLILEFDGDTKYFDYQPTSEALIDERERENALIEEGWRFIRLKWKHLNNPELLKARIMKAYLTAQQAAAS</sequence>